<evidence type="ECO:0000256" key="3">
    <source>
        <dbReference type="ARBA" id="ARBA00022527"/>
    </source>
</evidence>
<dbReference type="PRINTS" id="PR01049">
    <property type="entry name" value="PHOSPHBKNASE"/>
</dbReference>
<protein>
    <recommendedName>
        <fullName evidence="2">phosphorylase kinase</fullName>
        <ecNumber evidence="2">2.7.11.19</ecNumber>
    </recommendedName>
</protein>
<evidence type="ECO:0000256" key="2">
    <source>
        <dbReference type="ARBA" id="ARBA00012432"/>
    </source>
</evidence>
<keyword evidence="11" id="KW-1185">Reference proteome</keyword>
<dbReference type="Pfam" id="PF00069">
    <property type="entry name" value="Pkinase"/>
    <property type="match status" value="1"/>
</dbReference>
<feature type="non-terminal residue" evidence="10">
    <location>
        <position position="1"/>
    </location>
</feature>
<dbReference type="SUPFAM" id="SSF56112">
    <property type="entry name" value="Protein kinase-like (PK-like)"/>
    <property type="match status" value="1"/>
</dbReference>
<dbReference type="PROSITE" id="PS00108">
    <property type="entry name" value="PROTEIN_KINASE_ST"/>
    <property type="match status" value="1"/>
</dbReference>
<evidence type="ECO:0000313" key="11">
    <source>
        <dbReference type="Proteomes" id="UP000825002"/>
    </source>
</evidence>
<accession>A0ABQ7S970</accession>
<proteinExistence type="predicted"/>
<comment type="subunit">
    <text evidence="8">Hexadecamer of 4 heterotetramers, each composed of alpha, beta, gamma, and delta subunits. Alpha (PHKA1 or PHKA2) and beta (PHKB) are regulatory subunits, gamma (PHKG1 or PHKG2) is the catalytic subunit, and delta is calmodulin.</text>
</comment>
<evidence type="ECO:0000256" key="5">
    <source>
        <dbReference type="ARBA" id="ARBA00022679"/>
    </source>
</evidence>
<keyword evidence="7" id="KW-0119">Carbohydrate metabolism</keyword>
<keyword evidence="4" id="KW-0321">Glycogen metabolism</keyword>
<dbReference type="SMART" id="SM00220">
    <property type="entry name" value="S_TKc"/>
    <property type="match status" value="1"/>
</dbReference>
<evidence type="ECO:0000256" key="7">
    <source>
        <dbReference type="ARBA" id="ARBA00023277"/>
    </source>
</evidence>
<gene>
    <name evidence="10" type="primary">PHKG2</name>
    <name evidence="10" type="ORF">GZH46_01578</name>
</gene>
<dbReference type="InterPro" id="IPR002291">
    <property type="entry name" value="Phosph_kin_gamma"/>
</dbReference>
<evidence type="ECO:0000256" key="8">
    <source>
        <dbReference type="ARBA" id="ARBA00025890"/>
    </source>
</evidence>
<dbReference type="PANTHER" id="PTHR24347">
    <property type="entry name" value="SERINE/THREONINE-PROTEIN KINASE"/>
    <property type="match status" value="1"/>
</dbReference>
<keyword evidence="5" id="KW-0808">Transferase</keyword>
<dbReference type="InterPro" id="IPR008271">
    <property type="entry name" value="Ser/Thr_kinase_AS"/>
</dbReference>
<organism evidence="10 11">
    <name type="scientific">Fragariocoptes setiger</name>
    <dbReference type="NCBI Taxonomy" id="1670756"/>
    <lineage>
        <taxon>Eukaryota</taxon>
        <taxon>Metazoa</taxon>
        <taxon>Ecdysozoa</taxon>
        <taxon>Arthropoda</taxon>
        <taxon>Chelicerata</taxon>
        <taxon>Arachnida</taxon>
        <taxon>Acari</taxon>
        <taxon>Acariformes</taxon>
        <taxon>Trombidiformes</taxon>
        <taxon>Prostigmata</taxon>
        <taxon>Eupodina</taxon>
        <taxon>Eriophyoidea</taxon>
        <taxon>Phytoptidae</taxon>
        <taxon>Fragariocoptes</taxon>
    </lineage>
</organism>
<evidence type="ECO:0000256" key="6">
    <source>
        <dbReference type="ARBA" id="ARBA00022777"/>
    </source>
</evidence>
<sequence>MTLPAEDAAHEFYERFDPMEELGRGVSSTVRRCVEKATGKEYATKIIDVSSDLEDPTGCTLRQSTWREITVLRLVAGHPYIIDLIDVFESSTCIFLVFELCKKGELFDYLTSVVALSEKKTRRIMKQLFEAVKYIHSKMVVHRDLKPENILLDDNYDIKVSDFGFAKVLQPNERMFDFCGTPGYLAPELLRASMDEDPCGYGQAVDIWACGVIMYTLLVGFPPFWHRRLPIMLGKIREGRYEFCSPEWDTITEEPKDLIRRLLSLDPDTRITAIDAASHRFFLGVTSGTRPMFNPRHTLKVLLLVVKASVRVRRLRYTPEPFLPDTLKMNPYHIKTLRKSIDGCAFRVYHHWVKRGELQNRAALFANIM</sequence>
<dbReference type="Proteomes" id="UP000825002">
    <property type="component" value="Unassembled WGS sequence"/>
</dbReference>
<dbReference type="EC" id="2.7.11.19" evidence="2"/>
<dbReference type="PROSITE" id="PS50011">
    <property type="entry name" value="PROTEIN_KINASE_DOM"/>
    <property type="match status" value="1"/>
</dbReference>
<dbReference type="Gene3D" id="1.10.510.10">
    <property type="entry name" value="Transferase(Phosphotransferase) domain 1"/>
    <property type="match status" value="1"/>
</dbReference>
<feature type="domain" description="Protein kinase" evidence="9">
    <location>
        <begin position="16"/>
        <end position="282"/>
    </location>
</feature>
<dbReference type="Gene3D" id="3.30.200.20">
    <property type="entry name" value="Phosphorylase Kinase, domain 1"/>
    <property type="match status" value="1"/>
</dbReference>
<dbReference type="InterPro" id="IPR011009">
    <property type="entry name" value="Kinase-like_dom_sf"/>
</dbReference>
<name>A0ABQ7S970_9ACAR</name>
<dbReference type="GO" id="GO:0016301">
    <property type="term" value="F:kinase activity"/>
    <property type="evidence" value="ECO:0007669"/>
    <property type="project" value="UniProtKB-KW"/>
</dbReference>
<evidence type="ECO:0000259" key="9">
    <source>
        <dbReference type="PROSITE" id="PS50011"/>
    </source>
</evidence>
<comment type="caution">
    <text evidence="10">The sequence shown here is derived from an EMBL/GenBank/DDBJ whole genome shotgun (WGS) entry which is preliminary data.</text>
</comment>
<evidence type="ECO:0000313" key="10">
    <source>
        <dbReference type="EMBL" id="KAG9509893.1"/>
    </source>
</evidence>
<dbReference type="InterPro" id="IPR000719">
    <property type="entry name" value="Prot_kinase_dom"/>
</dbReference>
<reference evidence="10 11" key="1">
    <citation type="submission" date="2020-10" db="EMBL/GenBank/DDBJ databases">
        <authorList>
            <person name="Klimov P.B."/>
            <person name="Dyachkov S.M."/>
            <person name="Chetverikov P.E."/>
        </authorList>
    </citation>
    <scope>NUCLEOTIDE SEQUENCE [LARGE SCALE GENOMIC DNA]</scope>
    <source>
        <strain evidence="10">BMOC 18-1129-001#AD2665</strain>
        <tissue evidence="10">Entire mites</tissue>
    </source>
</reference>
<keyword evidence="6 10" id="KW-0418">Kinase</keyword>
<keyword evidence="3" id="KW-0723">Serine/threonine-protein kinase</keyword>
<evidence type="ECO:0000256" key="1">
    <source>
        <dbReference type="ARBA" id="ARBA00001674"/>
    </source>
</evidence>
<dbReference type="EMBL" id="JAIFTH010000295">
    <property type="protein sequence ID" value="KAG9509893.1"/>
    <property type="molecule type" value="Genomic_DNA"/>
</dbReference>
<evidence type="ECO:0000256" key="4">
    <source>
        <dbReference type="ARBA" id="ARBA00022600"/>
    </source>
</evidence>
<comment type="catalytic activity">
    <reaction evidence="1">
        <text>2 ATP + phosphorylase b = 2 ADP + phosphorylase a.</text>
        <dbReference type="EC" id="2.7.11.19"/>
    </reaction>
</comment>